<name>A0A1T5BMR5_9SPHI</name>
<gene>
    <name evidence="1" type="ORF">SAMN05660841_00810</name>
</gene>
<evidence type="ECO:0000313" key="1">
    <source>
        <dbReference type="EMBL" id="SKB48435.1"/>
    </source>
</evidence>
<evidence type="ECO:0008006" key="3">
    <source>
        <dbReference type="Google" id="ProtNLM"/>
    </source>
</evidence>
<keyword evidence="2" id="KW-1185">Reference proteome</keyword>
<dbReference type="AlphaFoldDB" id="A0A1T5BMR5"/>
<protein>
    <recommendedName>
        <fullName evidence="3">DUF2480 family protein</fullName>
    </recommendedName>
</protein>
<accession>A0A1T5BMR5</accession>
<organism evidence="1 2">
    <name type="scientific">Sphingobacterium nematocida</name>
    <dbReference type="NCBI Taxonomy" id="1513896"/>
    <lineage>
        <taxon>Bacteria</taxon>
        <taxon>Pseudomonadati</taxon>
        <taxon>Bacteroidota</taxon>
        <taxon>Sphingobacteriia</taxon>
        <taxon>Sphingobacteriales</taxon>
        <taxon>Sphingobacteriaceae</taxon>
        <taxon>Sphingobacterium</taxon>
    </lineage>
</organism>
<dbReference type="InterPro" id="IPR018914">
    <property type="entry name" value="DUF2480"/>
</dbReference>
<reference evidence="2" key="1">
    <citation type="submission" date="2017-02" db="EMBL/GenBank/DDBJ databases">
        <authorList>
            <person name="Varghese N."/>
            <person name="Submissions S."/>
        </authorList>
    </citation>
    <scope>NUCLEOTIDE SEQUENCE [LARGE SCALE GENOMIC DNA]</scope>
    <source>
        <strain evidence="2">DSM 24091</strain>
    </source>
</reference>
<proteinExistence type="predicted"/>
<evidence type="ECO:0000313" key="2">
    <source>
        <dbReference type="Proteomes" id="UP000190150"/>
    </source>
</evidence>
<dbReference type="Pfam" id="PF10652">
    <property type="entry name" value="DUF2480"/>
    <property type="match status" value="1"/>
</dbReference>
<dbReference type="Proteomes" id="UP000190150">
    <property type="component" value="Unassembled WGS sequence"/>
</dbReference>
<dbReference type="EMBL" id="FUZF01000002">
    <property type="protein sequence ID" value="SKB48435.1"/>
    <property type="molecule type" value="Genomic_DNA"/>
</dbReference>
<sequence length="165" mass="19024">MEDVFINKVHLSGIVTVDLVDYEPKEEIFFLDIKDFLFMGLIIKEKEFKEALSAFNWASLKGKAVAVGCSEDTIIPTWVYFMFAERLHGIAMRIDYRSVDEVKNLIWKDKIMKADFTHLKDKKVVVKANPVINADLFMAVVEKLRPLVVTLMYGEAGMPKVIYKR</sequence>
<dbReference type="STRING" id="1513896.SAMN05660841_00810"/>